<evidence type="ECO:0000313" key="3">
    <source>
        <dbReference type="Proteomes" id="UP000297070"/>
    </source>
</evidence>
<proteinExistence type="predicted"/>
<evidence type="ECO:0000313" key="2">
    <source>
        <dbReference type="EMBL" id="QBZ72690.1"/>
    </source>
</evidence>
<keyword evidence="3" id="KW-1185">Reference proteome</keyword>
<dbReference type="Proteomes" id="UP000297070">
    <property type="component" value="Segment"/>
</dbReference>
<name>A0A4D6E1Z3_9CAUD</name>
<feature type="compositionally biased region" description="Basic and acidic residues" evidence="1">
    <location>
        <begin position="275"/>
        <end position="320"/>
    </location>
</feature>
<accession>A0A4D6E1Z3</accession>
<dbReference type="GeneID" id="55012907"/>
<gene>
    <name evidence="2" type="primary">71</name>
    <name evidence="2" type="ORF">SEA_GODONK_71</name>
</gene>
<organism evidence="2 3">
    <name type="scientific">Gordonia phage GodonK</name>
    <dbReference type="NCBI Taxonomy" id="2562192"/>
    <lineage>
        <taxon>Viruses</taxon>
        <taxon>Duplodnaviria</taxon>
        <taxon>Heunggongvirae</taxon>
        <taxon>Uroviricota</taxon>
        <taxon>Caudoviricetes</taxon>
        <taxon>Godonkavirus</taxon>
        <taxon>Godonkavirus godonK</taxon>
    </lineage>
</organism>
<reference evidence="2 3" key="1">
    <citation type="submission" date="2019-03" db="EMBL/GenBank/DDBJ databases">
        <authorList>
            <person name="Douthitt C."/>
            <person name="D'Elia T."/>
            <person name="Bockoras C."/>
            <person name="Boss C."/>
            <person name="Clemons M."/>
            <person name="Green W."/>
            <person name="Harel H."/>
            <person name="Larralde J."/>
            <person name="Lopez M."/>
            <person name="Magana D."/>
            <person name="Miguel M."/>
            <person name="Muschweck L."/>
            <person name="Olivos K."/>
            <person name="Racette D."/>
            <person name="Reynolds M."/>
            <person name="Ru Y."/>
            <person name="Santana M."/>
            <person name="Simon R."/>
            <person name="Smotrilla K."/>
            <person name="Sufficool B."/>
            <person name="Tamayo B."/>
            <person name="Tirado E."/>
            <person name="Vajanyi M."/>
            <person name="Weger M."/>
            <person name="Wehr A."/>
            <person name="Whitaker K."/>
            <person name="Garlena R.A."/>
            <person name="Russell D.A."/>
            <person name="Pope W.H."/>
            <person name="Jacobs-Sera D."/>
            <person name="Hatfull G.F."/>
        </authorList>
    </citation>
    <scope>NUCLEOTIDE SEQUENCE [LARGE SCALE GENOMIC DNA]</scope>
</reference>
<dbReference type="EMBL" id="MK620899">
    <property type="protein sequence ID" value="QBZ72690.1"/>
    <property type="molecule type" value="Genomic_DNA"/>
</dbReference>
<protein>
    <recommendedName>
        <fullName evidence="4">Capsid maturation protease</fullName>
    </recommendedName>
</protein>
<dbReference type="RefSeq" id="YP_009821455.1">
    <property type="nucleotide sequence ID" value="NC_048176.1"/>
</dbReference>
<dbReference type="KEGG" id="vg:55012907"/>
<evidence type="ECO:0008006" key="4">
    <source>
        <dbReference type="Google" id="ProtNLM"/>
    </source>
</evidence>
<sequence>MTADVVITPPSRTYRVPMALTASIGKEQATLDDVFDALESNPAARGWAEKIINGVQRDETNRAQTLLASIGYDPETYLYWGFTASADDDFVFAIARCAHDDLNLAKSEQLVNGEWKPVPEAMAAVSHGVSMDRELLAFTASAFKDGCRGVYLVYGEPVMFFPEQPLLAAGPPDAIGSEGHVYAVVDGTDTTAIMDVIMIKPGPEVYRRDAGSWVVDNATLDSLMGVQPPPMVELEGDTLNKVLEQVDMVAAQQVQPDSEGGASEGQMLEVNQMELDPKSKDASDKMKTDVQKEKKANQDKRAYQNRSHDTYKSNQDKSQLKDGSTAQAVVSSVVSKMNDANFEAQVASGPLCPERVKTDAVVAKKEALSSLLAASNHLRGQIHAYENVFLPALIADAQSVHDATPNQKKASNLRKYWVRGVGAAKIKWGAPGDFRRCVRQLRKHLGTRAEGYCAKRHKEVNGFWPGDKKNTGKKKD</sequence>
<evidence type="ECO:0000256" key="1">
    <source>
        <dbReference type="SAM" id="MobiDB-lite"/>
    </source>
</evidence>
<feature type="region of interest" description="Disordered" evidence="1">
    <location>
        <begin position="275"/>
        <end position="324"/>
    </location>
</feature>